<proteinExistence type="predicted"/>
<sequence>MDPSAAISVSVSAMAPDTSTALRFLSLAAGPKHGIVSAMAPQLGRPLGFKLATWARPAYCNSAMIPRFGHPRLLALSPYTSHPLACFRAGHWTAWTTAAASIFIQVEYLSLLWLAHDTTFDTRNGARSGPRRTRSLPPTPCEKVVSFHSL</sequence>
<evidence type="ECO:0000313" key="2">
    <source>
        <dbReference type="Proteomes" id="UP001219525"/>
    </source>
</evidence>
<dbReference type="AlphaFoldDB" id="A0AAD6YLY0"/>
<name>A0AAD6YLY0_9AGAR</name>
<protein>
    <submittedName>
        <fullName evidence="1">Uncharacterized protein</fullName>
    </submittedName>
</protein>
<evidence type="ECO:0000313" key="1">
    <source>
        <dbReference type="EMBL" id="KAJ7223263.1"/>
    </source>
</evidence>
<dbReference type="Proteomes" id="UP001219525">
    <property type="component" value="Unassembled WGS sequence"/>
</dbReference>
<accession>A0AAD6YLY0</accession>
<organism evidence="1 2">
    <name type="scientific">Mycena pura</name>
    <dbReference type="NCBI Taxonomy" id="153505"/>
    <lineage>
        <taxon>Eukaryota</taxon>
        <taxon>Fungi</taxon>
        <taxon>Dikarya</taxon>
        <taxon>Basidiomycota</taxon>
        <taxon>Agaricomycotina</taxon>
        <taxon>Agaricomycetes</taxon>
        <taxon>Agaricomycetidae</taxon>
        <taxon>Agaricales</taxon>
        <taxon>Marasmiineae</taxon>
        <taxon>Mycenaceae</taxon>
        <taxon>Mycena</taxon>
    </lineage>
</organism>
<comment type="caution">
    <text evidence="1">The sequence shown here is derived from an EMBL/GenBank/DDBJ whole genome shotgun (WGS) entry which is preliminary data.</text>
</comment>
<reference evidence="1" key="1">
    <citation type="submission" date="2023-03" db="EMBL/GenBank/DDBJ databases">
        <title>Massive genome expansion in bonnet fungi (Mycena s.s.) driven by repeated elements and novel gene families across ecological guilds.</title>
        <authorList>
            <consortium name="Lawrence Berkeley National Laboratory"/>
            <person name="Harder C.B."/>
            <person name="Miyauchi S."/>
            <person name="Viragh M."/>
            <person name="Kuo A."/>
            <person name="Thoen E."/>
            <person name="Andreopoulos B."/>
            <person name="Lu D."/>
            <person name="Skrede I."/>
            <person name="Drula E."/>
            <person name="Henrissat B."/>
            <person name="Morin E."/>
            <person name="Kohler A."/>
            <person name="Barry K."/>
            <person name="LaButti K."/>
            <person name="Morin E."/>
            <person name="Salamov A."/>
            <person name="Lipzen A."/>
            <person name="Mereny Z."/>
            <person name="Hegedus B."/>
            <person name="Baldrian P."/>
            <person name="Stursova M."/>
            <person name="Weitz H."/>
            <person name="Taylor A."/>
            <person name="Grigoriev I.V."/>
            <person name="Nagy L.G."/>
            <person name="Martin F."/>
            <person name="Kauserud H."/>
        </authorList>
    </citation>
    <scope>NUCLEOTIDE SEQUENCE</scope>
    <source>
        <strain evidence="1">9144</strain>
    </source>
</reference>
<dbReference type="EMBL" id="JARJCW010000006">
    <property type="protein sequence ID" value="KAJ7223263.1"/>
    <property type="molecule type" value="Genomic_DNA"/>
</dbReference>
<keyword evidence="2" id="KW-1185">Reference proteome</keyword>
<gene>
    <name evidence="1" type="ORF">GGX14DRAFT_657791</name>
</gene>